<evidence type="ECO:0000313" key="3">
    <source>
        <dbReference type="Proteomes" id="UP000005237"/>
    </source>
</evidence>
<dbReference type="Proteomes" id="UP000005237">
    <property type="component" value="Unassembled WGS sequence"/>
</dbReference>
<sequence length="133" mass="14782">MNSVIYFNDYYNRRASSGTIDDCMQPTFSAKPEKSHSADELHDRDKHPSDEFLEFAKTANFRSRRDAIFEPLGTASKTHLVISSGATHVTTLSDATNEFGRVTMSSSIGNPKKRKTIGNEITGECYKKLKSAA</sequence>
<dbReference type="EnsemblMetazoa" id="CJA07822.1">
    <property type="protein sequence ID" value="CJA07822.1"/>
    <property type="gene ID" value="WBGene00127026"/>
</dbReference>
<organism evidence="2 3">
    <name type="scientific">Caenorhabditis japonica</name>
    <dbReference type="NCBI Taxonomy" id="281687"/>
    <lineage>
        <taxon>Eukaryota</taxon>
        <taxon>Metazoa</taxon>
        <taxon>Ecdysozoa</taxon>
        <taxon>Nematoda</taxon>
        <taxon>Chromadorea</taxon>
        <taxon>Rhabditida</taxon>
        <taxon>Rhabditina</taxon>
        <taxon>Rhabditomorpha</taxon>
        <taxon>Rhabditoidea</taxon>
        <taxon>Rhabditidae</taxon>
        <taxon>Peloderinae</taxon>
        <taxon>Caenorhabditis</taxon>
    </lineage>
</organism>
<protein>
    <submittedName>
        <fullName evidence="2">Uncharacterized protein</fullName>
    </submittedName>
</protein>
<reference evidence="2" key="2">
    <citation type="submission" date="2022-06" db="UniProtKB">
        <authorList>
            <consortium name="EnsemblMetazoa"/>
        </authorList>
    </citation>
    <scope>IDENTIFICATION</scope>
    <source>
        <strain evidence="2">DF5081</strain>
    </source>
</reference>
<feature type="region of interest" description="Disordered" evidence="1">
    <location>
        <begin position="26"/>
        <end position="47"/>
    </location>
</feature>
<dbReference type="AlphaFoldDB" id="A0A8R1HV50"/>
<evidence type="ECO:0000256" key="1">
    <source>
        <dbReference type="SAM" id="MobiDB-lite"/>
    </source>
</evidence>
<proteinExistence type="predicted"/>
<reference evidence="3" key="1">
    <citation type="submission" date="2010-08" db="EMBL/GenBank/DDBJ databases">
        <authorList>
            <consortium name="Caenorhabditis japonica Sequencing Consortium"/>
            <person name="Wilson R.K."/>
        </authorList>
    </citation>
    <scope>NUCLEOTIDE SEQUENCE [LARGE SCALE GENOMIC DNA]</scope>
    <source>
        <strain evidence="3">DF5081</strain>
    </source>
</reference>
<keyword evidence="3" id="KW-1185">Reference proteome</keyword>
<evidence type="ECO:0000313" key="2">
    <source>
        <dbReference type="EnsemblMetazoa" id="CJA07822.1"/>
    </source>
</evidence>
<feature type="compositionally biased region" description="Basic and acidic residues" evidence="1">
    <location>
        <begin position="31"/>
        <end position="47"/>
    </location>
</feature>
<accession>A0A8R1HV50</accession>
<name>A0A8R1HV50_CAEJA</name>